<feature type="transmembrane region" description="Helical" evidence="2">
    <location>
        <begin position="403"/>
        <end position="420"/>
    </location>
</feature>
<organism evidence="4 5">
    <name type="scientific">Euplotes crassus</name>
    <dbReference type="NCBI Taxonomy" id="5936"/>
    <lineage>
        <taxon>Eukaryota</taxon>
        <taxon>Sar</taxon>
        <taxon>Alveolata</taxon>
        <taxon>Ciliophora</taxon>
        <taxon>Intramacronucleata</taxon>
        <taxon>Spirotrichea</taxon>
        <taxon>Hypotrichia</taxon>
        <taxon>Euplotida</taxon>
        <taxon>Euplotidae</taxon>
        <taxon>Moneuplotes</taxon>
    </lineage>
</organism>
<feature type="transmembrane region" description="Helical" evidence="2">
    <location>
        <begin position="312"/>
        <end position="330"/>
    </location>
</feature>
<dbReference type="InterPro" id="IPR013099">
    <property type="entry name" value="K_chnl_dom"/>
</dbReference>
<evidence type="ECO:0000256" key="1">
    <source>
        <dbReference type="SAM" id="MobiDB-lite"/>
    </source>
</evidence>
<dbReference type="Gene3D" id="1.10.287.70">
    <property type="match status" value="1"/>
</dbReference>
<feature type="transmembrane region" description="Helical" evidence="2">
    <location>
        <begin position="273"/>
        <end position="292"/>
    </location>
</feature>
<dbReference type="InterPro" id="IPR015449">
    <property type="entry name" value="K_chnl_Ca-activ_SK"/>
</dbReference>
<dbReference type="Pfam" id="PF07885">
    <property type="entry name" value="Ion_trans_2"/>
    <property type="match status" value="1"/>
</dbReference>
<sequence length="597" mass="69241">MEDRKEFTTQDEEPDRKISIVKTGIKKEYGLSPLLKENQERNSVKKSSQKKLALKRGTTLSPKKKKPNRRKTFRKLGSQESSFQPTIRLVKASNEVDEDLNKFNDSSALDSQFSPNKGDKTMKKSLFDFPSERSIELNFSRMAKMASMEPNKSDEDDPGEKYPTAMGIRFAKIFQQKVELSKLRERQRRDERKYKVTDTACAIAAFALLCVLAYENEQSEIEKVRTGIEIYWARIVIILLTIFIDICIIIRYRIKKRLSPEINQKKNIFQTKLIFYMLLELAVCSVCMPPNVHYSFSGKMLSGSYTYSYAQIINILGMCKTSYLIGRVYFHYNLWRKNRNSSIANSQNIRITTQFSLKAELKYNPITVVIICGITTVFYFSFAFRNLEIGFIPDDGRTFELNYIANALWLTIVTMTTVGYGDIYPQTHMGRFVAVLSFCFGNFLTSFITVILSTKADLTEQENKAYCMIKKLGKLDKVENCAANVIRNALLLRQQNKVYKHYTNLHKSIKKFSEEKKSAASHNLPIPTILLNMIHKHKKDFKQIKEAIEGCPRMVEKLRDVNSKVNETHNKMDKIKTYEKTLAKFFQDFNNQINERR</sequence>
<keyword evidence="5" id="KW-1185">Reference proteome</keyword>
<keyword evidence="2" id="KW-0472">Membrane</keyword>
<evidence type="ECO:0000256" key="2">
    <source>
        <dbReference type="SAM" id="Phobius"/>
    </source>
</evidence>
<evidence type="ECO:0000313" key="4">
    <source>
        <dbReference type="EMBL" id="CAI2360498.1"/>
    </source>
</evidence>
<gene>
    <name evidence="4" type="ORF">ECRASSUSDP1_LOCUS1802</name>
</gene>
<feature type="transmembrane region" description="Helical" evidence="2">
    <location>
        <begin position="196"/>
        <end position="214"/>
    </location>
</feature>
<keyword evidence="2" id="KW-1133">Transmembrane helix</keyword>
<name>A0AAD1U206_EUPCR</name>
<dbReference type="PANTHER" id="PTHR10153">
    <property type="entry name" value="SMALL CONDUCTANCE CALCIUM-ACTIVATED POTASSIUM CHANNEL"/>
    <property type="match status" value="1"/>
</dbReference>
<evidence type="ECO:0000313" key="5">
    <source>
        <dbReference type="Proteomes" id="UP001295684"/>
    </source>
</evidence>
<feature type="transmembrane region" description="Helical" evidence="2">
    <location>
        <begin position="432"/>
        <end position="452"/>
    </location>
</feature>
<feature type="transmembrane region" description="Helical" evidence="2">
    <location>
        <begin position="363"/>
        <end position="383"/>
    </location>
</feature>
<dbReference type="EMBL" id="CAMPGE010001697">
    <property type="protein sequence ID" value="CAI2360498.1"/>
    <property type="molecule type" value="Genomic_DNA"/>
</dbReference>
<proteinExistence type="predicted"/>
<dbReference type="Proteomes" id="UP001295684">
    <property type="component" value="Unassembled WGS sequence"/>
</dbReference>
<evidence type="ECO:0000259" key="3">
    <source>
        <dbReference type="Pfam" id="PF07885"/>
    </source>
</evidence>
<accession>A0AAD1U206</accession>
<feature type="compositionally biased region" description="Basic residues" evidence="1">
    <location>
        <begin position="62"/>
        <end position="74"/>
    </location>
</feature>
<feature type="transmembrane region" description="Helical" evidence="2">
    <location>
        <begin position="230"/>
        <end position="252"/>
    </location>
</feature>
<feature type="region of interest" description="Disordered" evidence="1">
    <location>
        <begin position="33"/>
        <end position="86"/>
    </location>
</feature>
<protein>
    <recommendedName>
        <fullName evidence="3">Potassium channel domain-containing protein</fullName>
    </recommendedName>
</protein>
<reference evidence="4" key="1">
    <citation type="submission" date="2023-07" db="EMBL/GenBank/DDBJ databases">
        <authorList>
            <consortium name="AG Swart"/>
            <person name="Singh M."/>
            <person name="Singh A."/>
            <person name="Seah K."/>
            <person name="Emmerich C."/>
        </authorList>
    </citation>
    <scope>NUCLEOTIDE SEQUENCE</scope>
    <source>
        <strain evidence="4">DP1</strain>
    </source>
</reference>
<feature type="domain" description="Potassium channel" evidence="3">
    <location>
        <begin position="375"/>
        <end position="452"/>
    </location>
</feature>
<dbReference type="SUPFAM" id="SSF81324">
    <property type="entry name" value="Voltage-gated potassium channels"/>
    <property type="match status" value="1"/>
</dbReference>
<dbReference type="AlphaFoldDB" id="A0AAD1U206"/>
<dbReference type="GO" id="GO:0016020">
    <property type="term" value="C:membrane"/>
    <property type="evidence" value="ECO:0007669"/>
    <property type="project" value="InterPro"/>
</dbReference>
<comment type="caution">
    <text evidence="4">The sequence shown here is derived from an EMBL/GenBank/DDBJ whole genome shotgun (WGS) entry which is preliminary data.</text>
</comment>
<dbReference type="GO" id="GO:0016286">
    <property type="term" value="F:small conductance calcium-activated potassium channel activity"/>
    <property type="evidence" value="ECO:0007669"/>
    <property type="project" value="InterPro"/>
</dbReference>
<keyword evidence="2" id="KW-0812">Transmembrane</keyword>